<dbReference type="Proteomes" id="UP001382935">
    <property type="component" value="Chromosome"/>
</dbReference>
<keyword evidence="2" id="KW-1185">Reference proteome</keyword>
<dbReference type="RefSeq" id="WP_338504530.1">
    <property type="nucleotide sequence ID" value="NZ_CP145607.1"/>
</dbReference>
<sequence length="110" mass="12217">MIRPRMTAYANVLLRLLLQRAGEDCNRIFLSEWKTVEWNSLTLDGERHTASFTVGGPDPLRFAALWLAGLSEAEFNLPRGFVADIEVVGKPTLRDDGMAVVEIAALTLDD</sequence>
<accession>A0ABZ2G279</accession>
<dbReference type="EMBL" id="CP145607">
    <property type="protein sequence ID" value="WWM71187.1"/>
    <property type="molecule type" value="Genomic_DNA"/>
</dbReference>
<name>A0ABZ2G279_9SPHN</name>
<gene>
    <name evidence="1" type="ORF">V6R86_11030</name>
</gene>
<reference evidence="1 2" key="1">
    <citation type="submission" date="2024-02" db="EMBL/GenBank/DDBJ databases">
        <title>Full genome sequence of Sphingomonas kaistensis.</title>
        <authorList>
            <person name="Poletto B.L."/>
            <person name="Silva G."/>
            <person name="Galante D."/>
            <person name="Campos K.R."/>
            <person name="Santos M.B.N."/>
            <person name="Sacchi C.T."/>
        </authorList>
    </citation>
    <scope>NUCLEOTIDE SEQUENCE [LARGE SCALE GENOMIC DNA]</scope>
    <source>
        <strain evidence="1 2">MA4R</strain>
    </source>
</reference>
<organism evidence="1 2">
    <name type="scientific">Sphingomonas kaistensis</name>
    <dbReference type="NCBI Taxonomy" id="298708"/>
    <lineage>
        <taxon>Bacteria</taxon>
        <taxon>Pseudomonadati</taxon>
        <taxon>Pseudomonadota</taxon>
        <taxon>Alphaproteobacteria</taxon>
        <taxon>Sphingomonadales</taxon>
        <taxon>Sphingomonadaceae</taxon>
        <taxon>Sphingomonas</taxon>
    </lineage>
</organism>
<protein>
    <submittedName>
        <fullName evidence="1">Uncharacterized protein</fullName>
    </submittedName>
</protein>
<evidence type="ECO:0000313" key="1">
    <source>
        <dbReference type="EMBL" id="WWM71187.1"/>
    </source>
</evidence>
<evidence type="ECO:0000313" key="2">
    <source>
        <dbReference type="Proteomes" id="UP001382935"/>
    </source>
</evidence>
<proteinExistence type="predicted"/>